<dbReference type="InterPro" id="IPR012337">
    <property type="entry name" value="RNaseH-like_sf"/>
</dbReference>
<dbReference type="SUPFAM" id="SSF53098">
    <property type="entry name" value="Ribonuclease H-like"/>
    <property type="match status" value="1"/>
</dbReference>
<dbReference type="Pfam" id="PF05699">
    <property type="entry name" value="Dimer_Tnp_hAT"/>
    <property type="match status" value="1"/>
</dbReference>
<dbReference type="PANTHER" id="PTHR47611">
    <property type="entry name" value="HAT DIMERISATION DOMAIN, C-TERMINAL"/>
    <property type="match status" value="1"/>
</dbReference>
<comment type="caution">
    <text evidence="2">The sequence shown here is derived from an EMBL/GenBank/DDBJ whole genome shotgun (WGS) entry which is preliminary data.</text>
</comment>
<dbReference type="GO" id="GO:0046983">
    <property type="term" value="F:protein dimerization activity"/>
    <property type="evidence" value="ECO:0007669"/>
    <property type="project" value="InterPro"/>
</dbReference>
<proteinExistence type="predicted"/>
<dbReference type="PANTHER" id="PTHR47611:SF3">
    <property type="entry name" value="HAT C-TERMINAL DIMERISATION DOMAIN-CONTAINING PROTEIN"/>
    <property type="match status" value="1"/>
</dbReference>
<dbReference type="Proteomes" id="UP001186944">
    <property type="component" value="Unassembled WGS sequence"/>
</dbReference>
<name>A0AA89BV47_PINIB</name>
<reference evidence="2" key="1">
    <citation type="submission" date="2019-08" db="EMBL/GenBank/DDBJ databases">
        <title>The improved chromosome-level genome for the pearl oyster Pinctada fucata martensii using PacBio sequencing and Hi-C.</title>
        <authorList>
            <person name="Zheng Z."/>
        </authorList>
    </citation>
    <scope>NUCLEOTIDE SEQUENCE</scope>
    <source>
        <strain evidence="2">ZZ-2019</strain>
        <tissue evidence="2">Adductor muscle</tissue>
    </source>
</reference>
<evidence type="ECO:0000259" key="1">
    <source>
        <dbReference type="Pfam" id="PF05699"/>
    </source>
</evidence>
<dbReference type="AlphaFoldDB" id="A0AA89BV47"/>
<feature type="domain" description="HAT C-terminal dimerisation" evidence="1">
    <location>
        <begin position="1"/>
        <end position="64"/>
    </location>
</feature>
<evidence type="ECO:0000313" key="2">
    <source>
        <dbReference type="EMBL" id="KAK3097183.1"/>
    </source>
</evidence>
<accession>A0AA89BV47</accession>
<gene>
    <name evidence="2" type="ORF">FSP39_007211</name>
</gene>
<keyword evidence="3" id="KW-1185">Reference proteome</keyword>
<sequence length="69" mass="7710">MSWWSTNGDKYPELSKLARAVLSIPGTSVPSERVFSTAGDIVTATRSCLDPEMVDKLIFLKMNMCKQQE</sequence>
<organism evidence="2 3">
    <name type="scientific">Pinctada imbricata</name>
    <name type="common">Atlantic pearl-oyster</name>
    <name type="synonym">Pinctada martensii</name>
    <dbReference type="NCBI Taxonomy" id="66713"/>
    <lineage>
        <taxon>Eukaryota</taxon>
        <taxon>Metazoa</taxon>
        <taxon>Spiralia</taxon>
        <taxon>Lophotrochozoa</taxon>
        <taxon>Mollusca</taxon>
        <taxon>Bivalvia</taxon>
        <taxon>Autobranchia</taxon>
        <taxon>Pteriomorphia</taxon>
        <taxon>Pterioida</taxon>
        <taxon>Pterioidea</taxon>
        <taxon>Pteriidae</taxon>
        <taxon>Pinctada</taxon>
    </lineage>
</organism>
<dbReference type="InterPro" id="IPR008906">
    <property type="entry name" value="HATC_C_dom"/>
</dbReference>
<evidence type="ECO:0000313" key="3">
    <source>
        <dbReference type="Proteomes" id="UP001186944"/>
    </source>
</evidence>
<protein>
    <recommendedName>
        <fullName evidence="1">HAT C-terminal dimerisation domain-containing protein</fullName>
    </recommendedName>
</protein>
<dbReference type="EMBL" id="VSWD01000007">
    <property type="protein sequence ID" value="KAK3097183.1"/>
    <property type="molecule type" value="Genomic_DNA"/>
</dbReference>